<keyword evidence="5" id="KW-0966">Cell projection</keyword>
<dbReference type="PANTHER" id="PTHR21490">
    <property type="entry name" value="ENKURIN-RELATED"/>
    <property type="match status" value="1"/>
</dbReference>
<dbReference type="GO" id="GO:0001669">
    <property type="term" value="C:acrosomal vesicle"/>
    <property type="evidence" value="ECO:0007669"/>
    <property type="project" value="TreeGrafter"/>
</dbReference>
<keyword evidence="4" id="KW-0206">Cytoskeleton</keyword>
<evidence type="ECO:0000256" key="5">
    <source>
        <dbReference type="ARBA" id="ARBA00023273"/>
    </source>
</evidence>
<dbReference type="PROSITE" id="PS51665">
    <property type="entry name" value="ENKURIN"/>
    <property type="match status" value="1"/>
</dbReference>
<dbReference type="InterPro" id="IPR027012">
    <property type="entry name" value="Enkurin_dom"/>
</dbReference>
<dbReference type="GO" id="GO:0005516">
    <property type="term" value="F:calmodulin binding"/>
    <property type="evidence" value="ECO:0007669"/>
    <property type="project" value="TreeGrafter"/>
</dbReference>
<reference evidence="7" key="1">
    <citation type="submission" date="2022-12" db="EMBL/GenBank/DDBJ databases">
        <authorList>
            <person name="Alioto T."/>
            <person name="Alioto T."/>
            <person name="Gomez Garrido J."/>
        </authorList>
    </citation>
    <scope>NUCLEOTIDE SEQUENCE</scope>
</reference>
<sequence length="257" mass="30106">MTAFYAEEIIYNLIPKEEKKPVKTVRFMSTFKPTVIREIQERKTAPSKTMGIPKLYIPTPREFLRKHANEPKLLKRRRNQGIKKPPGLNVPERNDHPIMGIRSKKDYISSNVAEAIMAVAKKPLRACVDVRKGDKFLLDDSGLIQRYLHKKDFGVTPKYIKKRIMDAKKAQEESDAYLQQALLQKGLTRLSKAEKEKIMEGLKKNWEEINHEYQSLSVFLDSIPRRLRKEKMEVEMMQLEHYIKLLEKHDIVYISSV</sequence>
<dbReference type="GO" id="GO:0005879">
    <property type="term" value="C:axonemal microtubule"/>
    <property type="evidence" value="ECO:0007669"/>
    <property type="project" value="TreeGrafter"/>
</dbReference>
<name>A0AA35L4X4_9SAUR</name>
<evidence type="ECO:0000313" key="7">
    <source>
        <dbReference type="EMBL" id="CAI5789376.1"/>
    </source>
</evidence>
<keyword evidence="8" id="KW-1185">Reference proteome</keyword>
<dbReference type="Pfam" id="PF13864">
    <property type="entry name" value="Enkurin"/>
    <property type="match status" value="1"/>
</dbReference>
<evidence type="ECO:0000259" key="6">
    <source>
        <dbReference type="PROSITE" id="PS51665"/>
    </source>
</evidence>
<keyword evidence="3" id="KW-0963">Cytoplasm</keyword>
<gene>
    <name evidence="7" type="ORF">PODLI_1B013892</name>
</gene>
<accession>A0AA35L4X4</accession>
<feature type="domain" description="Enkurin" evidence="6">
    <location>
        <begin position="162"/>
        <end position="254"/>
    </location>
</feature>
<evidence type="ECO:0000256" key="1">
    <source>
        <dbReference type="ARBA" id="ARBA00004138"/>
    </source>
</evidence>
<comment type="subcellular location">
    <subcellularLocation>
        <location evidence="1">Cell projection</location>
        <location evidence="1">Cilium</location>
    </subcellularLocation>
    <subcellularLocation>
        <location evidence="2">Cytoplasm</location>
        <location evidence="2">Cytoskeleton</location>
    </subcellularLocation>
</comment>
<evidence type="ECO:0000256" key="2">
    <source>
        <dbReference type="ARBA" id="ARBA00004245"/>
    </source>
</evidence>
<evidence type="ECO:0000256" key="3">
    <source>
        <dbReference type="ARBA" id="ARBA00022490"/>
    </source>
</evidence>
<organism evidence="7 8">
    <name type="scientific">Podarcis lilfordi</name>
    <name type="common">Lilford's wall lizard</name>
    <dbReference type="NCBI Taxonomy" id="74358"/>
    <lineage>
        <taxon>Eukaryota</taxon>
        <taxon>Metazoa</taxon>
        <taxon>Chordata</taxon>
        <taxon>Craniata</taxon>
        <taxon>Vertebrata</taxon>
        <taxon>Euteleostomi</taxon>
        <taxon>Lepidosauria</taxon>
        <taxon>Squamata</taxon>
        <taxon>Bifurcata</taxon>
        <taxon>Unidentata</taxon>
        <taxon>Episquamata</taxon>
        <taxon>Laterata</taxon>
        <taxon>Lacertibaenia</taxon>
        <taxon>Lacertidae</taxon>
        <taxon>Podarcis</taxon>
    </lineage>
</organism>
<proteinExistence type="predicted"/>
<evidence type="ECO:0000256" key="4">
    <source>
        <dbReference type="ARBA" id="ARBA00023212"/>
    </source>
</evidence>
<evidence type="ECO:0000313" key="8">
    <source>
        <dbReference type="Proteomes" id="UP001178461"/>
    </source>
</evidence>
<dbReference type="Proteomes" id="UP001178461">
    <property type="component" value="Chromosome 12"/>
</dbReference>
<protein>
    <submittedName>
        <fullName evidence="7">Enkurin domain-containing protein</fullName>
    </submittedName>
</protein>
<dbReference type="InterPro" id="IPR052102">
    <property type="entry name" value="Enkurin_domain-protein"/>
</dbReference>
<dbReference type="PANTHER" id="PTHR21490:SF0">
    <property type="entry name" value="ENKURIN"/>
    <property type="match status" value="1"/>
</dbReference>
<dbReference type="EMBL" id="OX395137">
    <property type="protein sequence ID" value="CAI5789376.1"/>
    <property type="molecule type" value="Genomic_DNA"/>
</dbReference>
<dbReference type="AlphaFoldDB" id="A0AA35L4X4"/>